<sequence>MKTLTLILANQLFESHPAFETDTDFVLVESKELCNRLNYHKFKLTYILTCLREYRDLLISKGKKVYYFELNQHLNFEDAIKKLVKEFSYTKLQFTSISDKPVRKLIGEIIHNLKLESQELQSPSFLTTNLDFQKYLEHSKQKYLMNSFYIWQRKRLNIFVDQNKPKFGKWSFDSENRKKLPKNVSLPSSIWEFKSNNYQNVAQTISELYTNNPGYLDLQKSWLPINHKQAKQKLQEFLETRFRLFGNYEDALTNRDNFVFHSVLSPMLNNGLLTPSYVLQEVLNYVEKNNNLEDFYNSIEGFIRQIIGWREWMKLLYEFKYDENFRELNFFKAQEKLPDYFYDLKDLPENIPLTLAIEKVSKLSWAHHIERLMILSNWMTLNSYNPKECYEWFLSQFVDAYEWVMVPNVYGMGLFADGGFFATKPYISGGAYIKKMSDYKDNGWIKLWTDRYWQFLKNNKSQLKDNPRMKLILSKI</sequence>
<dbReference type="OrthoDB" id="5288100at2"/>
<reference evidence="1" key="1">
    <citation type="submission" date="2006-06" db="EMBL/GenBank/DDBJ databases">
        <title>Complete sequence of Trichodesmium erythraeum IMS101.</title>
        <authorList>
            <consortium name="US DOE Joint Genome Institute"/>
            <person name="Copeland A."/>
            <person name="Lucas S."/>
            <person name="Lapidus A."/>
            <person name="Barry K."/>
            <person name="Detter J.C."/>
            <person name="Glavina del Rio T."/>
            <person name="Hammon N."/>
            <person name="Israni S."/>
            <person name="Dalin E."/>
            <person name="Tice H."/>
            <person name="Pitluck S."/>
            <person name="Kiss H."/>
            <person name="Munk A.C."/>
            <person name="Brettin T."/>
            <person name="Bruce D."/>
            <person name="Han C."/>
            <person name="Tapia R."/>
            <person name="Gilna P."/>
            <person name="Schmutz J."/>
            <person name="Larimer F."/>
            <person name="Land M."/>
            <person name="Hauser L."/>
            <person name="Kyrpides N."/>
            <person name="Kim E."/>
            <person name="Richardson P."/>
        </authorList>
    </citation>
    <scope>NUCLEOTIDE SEQUENCE [LARGE SCALE GENOMIC DNA]</scope>
    <source>
        <strain evidence="1">IMS101</strain>
    </source>
</reference>
<organism evidence="1">
    <name type="scientific">Trichodesmium erythraeum (strain IMS101)</name>
    <dbReference type="NCBI Taxonomy" id="203124"/>
    <lineage>
        <taxon>Bacteria</taxon>
        <taxon>Bacillati</taxon>
        <taxon>Cyanobacteriota</taxon>
        <taxon>Cyanophyceae</taxon>
        <taxon>Oscillatoriophycideae</taxon>
        <taxon>Oscillatoriales</taxon>
        <taxon>Microcoleaceae</taxon>
        <taxon>Trichodesmium</taxon>
    </lineage>
</organism>
<dbReference type="Pfam" id="PF04244">
    <property type="entry name" value="DPRP"/>
    <property type="match status" value="1"/>
</dbReference>
<dbReference type="SUPFAM" id="SSF48173">
    <property type="entry name" value="Cryptochrome/photolyase FAD-binding domain"/>
    <property type="match status" value="1"/>
</dbReference>
<dbReference type="eggNOG" id="COG3046">
    <property type="taxonomic scope" value="Bacteria"/>
</dbReference>
<dbReference type="KEGG" id="ter:Tery_3925"/>
<dbReference type="Gene3D" id="1.10.10.1710">
    <property type="entry name" value="Deoxyribodipyrimidine photolyase-related"/>
    <property type="match status" value="1"/>
</dbReference>
<dbReference type="InterPro" id="IPR014729">
    <property type="entry name" value="Rossmann-like_a/b/a_fold"/>
</dbReference>
<dbReference type="STRING" id="203124.Tery_3925"/>
<evidence type="ECO:0000313" key="1">
    <source>
        <dbReference type="EMBL" id="ABG52957.1"/>
    </source>
</evidence>
<dbReference type="GO" id="GO:0016829">
    <property type="term" value="F:lyase activity"/>
    <property type="evidence" value="ECO:0007669"/>
    <property type="project" value="UniProtKB-KW"/>
</dbReference>
<protein>
    <submittedName>
        <fullName evidence="1">Deoxyribodipyrimidine photolyase-related protein</fullName>
    </submittedName>
</protein>
<dbReference type="InterPro" id="IPR052551">
    <property type="entry name" value="UV-DNA_repair_photolyase"/>
</dbReference>
<gene>
    <name evidence="1" type="ordered locus">Tery_3925</name>
</gene>
<dbReference type="InterPro" id="IPR007357">
    <property type="entry name" value="PhrB-like"/>
</dbReference>
<dbReference type="InterPro" id="IPR036134">
    <property type="entry name" value="Crypto/Photolyase_FAD-like_sf"/>
</dbReference>
<accession>Q10XR7</accession>
<name>Q10XR7_TRIEI</name>
<dbReference type="AlphaFoldDB" id="Q10XR7"/>
<dbReference type="EMBL" id="CP000393">
    <property type="protein sequence ID" value="ABG52957.1"/>
    <property type="molecule type" value="Genomic_DNA"/>
</dbReference>
<dbReference type="HOGENOM" id="CLU_031632_1_0_3"/>
<proteinExistence type="predicted"/>
<dbReference type="Gene3D" id="1.10.579.10">
    <property type="entry name" value="DNA Cyclobutane Dipyrimidine Photolyase, subunit A, domain 3"/>
    <property type="match status" value="1"/>
</dbReference>
<dbReference type="Gene3D" id="3.40.50.620">
    <property type="entry name" value="HUPs"/>
    <property type="match status" value="1"/>
</dbReference>
<dbReference type="PANTHER" id="PTHR38657:SF1">
    <property type="entry name" value="SLR1343 PROTEIN"/>
    <property type="match status" value="1"/>
</dbReference>
<dbReference type="RefSeq" id="WP_011613287.1">
    <property type="nucleotide sequence ID" value="NC_008312.1"/>
</dbReference>
<keyword evidence="1" id="KW-0456">Lyase</keyword>
<dbReference type="Gene3D" id="1.25.40.80">
    <property type="match status" value="1"/>
</dbReference>
<dbReference type="PANTHER" id="PTHR38657">
    <property type="entry name" value="SLR1343 PROTEIN"/>
    <property type="match status" value="1"/>
</dbReference>